<sequence>MPCEKKCADCKCDQGGCGKCKENNEQQSTPDTVPMNQQPKPTKYLSVFIAAAITLSIAIVLYQYRPQTD</sequence>
<feature type="transmembrane region" description="Helical" evidence="1">
    <location>
        <begin position="44"/>
        <end position="64"/>
    </location>
</feature>
<name>V6LXP8_9EUKA</name>
<evidence type="ECO:0000313" key="2">
    <source>
        <dbReference type="EMBL" id="EST49325.1"/>
    </source>
</evidence>
<keyword evidence="1" id="KW-0472">Membrane</keyword>
<evidence type="ECO:0000256" key="1">
    <source>
        <dbReference type="SAM" id="Phobius"/>
    </source>
</evidence>
<keyword evidence="1" id="KW-1133">Transmembrane helix</keyword>
<proteinExistence type="predicted"/>
<keyword evidence="1" id="KW-0812">Transmembrane</keyword>
<protein>
    <submittedName>
        <fullName evidence="2">Cysteine-rich membrane protein 2</fullName>
    </submittedName>
</protein>
<dbReference type="EMBL" id="KI545953">
    <property type="protein sequence ID" value="EST49325.1"/>
    <property type="molecule type" value="Genomic_DNA"/>
</dbReference>
<accession>V6LXP8</accession>
<gene>
    <name evidence="2" type="ORF">SS50377_10551</name>
</gene>
<organism evidence="2">
    <name type="scientific">Spironucleus salmonicida</name>
    <dbReference type="NCBI Taxonomy" id="348837"/>
    <lineage>
        <taxon>Eukaryota</taxon>
        <taxon>Metamonada</taxon>
        <taxon>Diplomonadida</taxon>
        <taxon>Hexamitidae</taxon>
        <taxon>Hexamitinae</taxon>
        <taxon>Spironucleus</taxon>
    </lineage>
</organism>
<reference evidence="2" key="1">
    <citation type="journal article" date="2014" name="PLoS Genet.">
        <title>The Genome of Spironucleus salmonicida Highlights a Fish Pathogen Adapted to Fluctuating Environments.</title>
        <authorList>
            <person name="Xu F."/>
            <person name="Jerlstrom-Hultqvist J."/>
            <person name="Einarsson E."/>
            <person name="Astvaldsson A."/>
            <person name="Svard S.G."/>
            <person name="Andersson J.O."/>
        </authorList>
    </citation>
    <scope>NUCLEOTIDE SEQUENCE</scope>
</reference>
<dbReference type="AlphaFoldDB" id="V6LXP8"/>